<dbReference type="Proteomes" id="UP001233172">
    <property type="component" value="Unassembled WGS sequence"/>
</dbReference>
<sequence>RSSSPPLSKHNGVFEKFKPASLMQVDEIVLSLSDKKTFSFHASLDTVAIKASPKHQYAHKDINAAGD</sequence>
<name>A0AAD8CAU1_BIOPF</name>
<reference evidence="1" key="1">
    <citation type="journal article" date="2023" name="PLoS Negl. Trop. Dis.">
        <title>A genome sequence for Biomphalaria pfeifferi, the major vector snail for the human-infecting parasite Schistosoma mansoni.</title>
        <authorList>
            <person name="Bu L."/>
            <person name="Lu L."/>
            <person name="Laidemitt M.R."/>
            <person name="Zhang S.M."/>
            <person name="Mutuku M."/>
            <person name="Mkoji G."/>
            <person name="Steinauer M."/>
            <person name="Loker E.S."/>
        </authorList>
    </citation>
    <scope>NUCLEOTIDE SEQUENCE</scope>
    <source>
        <strain evidence="1">KasaAsao</strain>
    </source>
</reference>
<proteinExistence type="predicted"/>
<feature type="non-terminal residue" evidence="1">
    <location>
        <position position="1"/>
    </location>
</feature>
<keyword evidence="2" id="KW-1185">Reference proteome</keyword>
<protein>
    <submittedName>
        <fullName evidence="1">Uncharacterized protein</fullName>
    </submittedName>
</protein>
<organism evidence="1 2">
    <name type="scientific">Biomphalaria pfeifferi</name>
    <name type="common">Bloodfluke planorb</name>
    <name type="synonym">Freshwater snail</name>
    <dbReference type="NCBI Taxonomy" id="112525"/>
    <lineage>
        <taxon>Eukaryota</taxon>
        <taxon>Metazoa</taxon>
        <taxon>Spiralia</taxon>
        <taxon>Lophotrochozoa</taxon>
        <taxon>Mollusca</taxon>
        <taxon>Gastropoda</taxon>
        <taxon>Heterobranchia</taxon>
        <taxon>Euthyneura</taxon>
        <taxon>Panpulmonata</taxon>
        <taxon>Hygrophila</taxon>
        <taxon>Lymnaeoidea</taxon>
        <taxon>Planorbidae</taxon>
        <taxon>Biomphalaria</taxon>
    </lineage>
</organism>
<dbReference type="EMBL" id="JASAOG010000002">
    <property type="protein sequence ID" value="KAK0069551.1"/>
    <property type="molecule type" value="Genomic_DNA"/>
</dbReference>
<evidence type="ECO:0000313" key="2">
    <source>
        <dbReference type="Proteomes" id="UP001233172"/>
    </source>
</evidence>
<reference evidence="1" key="2">
    <citation type="submission" date="2023-04" db="EMBL/GenBank/DDBJ databases">
        <authorList>
            <person name="Bu L."/>
            <person name="Lu L."/>
            <person name="Laidemitt M.R."/>
            <person name="Zhang S.M."/>
            <person name="Mutuku M."/>
            <person name="Mkoji G."/>
            <person name="Steinauer M."/>
            <person name="Loker E.S."/>
        </authorList>
    </citation>
    <scope>NUCLEOTIDE SEQUENCE</scope>
    <source>
        <strain evidence="1">KasaAsao</strain>
        <tissue evidence="1">Whole Snail</tissue>
    </source>
</reference>
<gene>
    <name evidence="1" type="ORF">Bpfe_000728</name>
</gene>
<comment type="caution">
    <text evidence="1">The sequence shown here is derived from an EMBL/GenBank/DDBJ whole genome shotgun (WGS) entry which is preliminary data.</text>
</comment>
<evidence type="ECO:0000313" key="1">
    <source>
        <dbReference type="EMBL" id="KAK0069551.1"/>
    </source>
</evidence>
<dbReference type="AlphaFoldDB" id="A0AAD8CAU1"/>
<accession>A0AAD8CAU1</accession>